<keyword evidence="5 10" id="KW-0472">Membrane</keyword>
<proteinExistence type="inferred from homology"/>
<evidence type="ECO:0000313" key="13">
    <source>
        <dbReference type="Proteomes" id="UP000005408"/>
    </source>
</evidence>
<evidence type="ECO:0000256" key="9">
    <source>
        <dbReference type="SAM" id="MobiDB-lite"/>
    </source>
</evidence>
<dbReference type="GO" id="GO:0004930">
    <property type="term" value="F:G protein-coupled receptor activity"/>
    <property type="evidence" value="ECO:0007669"/>
    <property type="project" value="UniProtKB-KW"/>
</dbReference>
<dbReference type="PANTHER" id="PTHR45695:SF9">
    <property type="entry name" value="LEUCOKININ RECEPTOR"/>
    <property type="match status" value="1"/>
</dbReference>
<dbReference type="Proteomes" id="UP000005408">
    <property type="component" value="Unassembled WGS sequence"/>
</dbReference>
<keyword evidence="2 8" id="KW-0812">Transmembrane</keyword>
<dbReference type="InterPro" id="IPR000276">
    <property type="entry name" value="GPCR_Rhodpsn"/>
</dbReference>
<feature type="region of interest" description="Disordered" evidence="9">
    <location>
        <begin position="411"/>
        <end position="447"/>
    </location>
</feature>
<evidence type="ECO:0000256" key="1">
    <source>
        <dbReference type="ARBA" id="ARBA00004141"/>
    </source>
</evidence>
<dbReference type="PROSITE" id="PS00237">
    <property type="entry name" value="G_PROTEIN_RECEP_F1_1"/>
    <property type="match status" value="1"/>
</dbReference>
<dbReference type="Pfam" id="PF00001">
    <property type="entry name" value="7tm_1"/>
    <property type="match status" value="1"/>
</dbReference>
<evidence type="ECO:0000256" key="6">
    <source>
        <dbReference type="ARBA" id="ARBA00023170"/>
    </source>
</evidence>
<dbReference type="SMART" id="SM01381">
    <property type="entry name" value="7TM_GPCR_Srsx"/>
    <property type="match status" value="1"/>
</dbReference>
<feature type="transmembrane region" description="Helical" evidence="10">
    <location>
        <begin position="219"/>
        <end position="242"/>
    </location>
</feature>
<evidence type="ECO:0000256" key="7">
    <source>
        <dbReference type="ARBA" id="ARBA00023224"/>
    </source>
</evidence>
<dbReference type="InterPro" id="IPR017452">
    <property type="entry name" value="GPCR_Rhodpsn_7TM"/>
</dbReference>
<evidence type="ECO:0000256" key="8">
    <source>
        <dbReference type="RuleBase" id="RU000688"/>
    </source>
</evidence>
<feature type="transmembrane region" description="Helical" evidence="10">
    <location>
        <begin position="81"/>
        <end position="101"/>
    </location>
</feature>
<feature type="domain" description="G-protein coupled receptors family 1 profile" evidence="11">
    <location>
        <begin position="60"/>
        <end position="362"/>
    </location>
</feature>
<feature type="transmembrane region" description="Helical" evidence="10">
    <location>
        <begin position="303"/>
        <end position="323"/>
    </location>
</feature>
<dbReference type="EnsemblMetazoa" id="G2768.1">
    <property type="protein sequence ID" value="G2768.1:cds"/>
    <property type="gene ID" value="G2768"/>
</dbReference>
<keyword evidence="7 8" id="KW-0807">Transducer</keyword>
<feature type="transmembrane region" description="Helical" evidence="10">
    <location>
        <begin position="47"/>
        <end position="69"/>
    </location>
</feature>
<comment type="similarity">
    <text evidence="8">Belongs to the G-protein coupled receptor 1 family.</text>
</comment>
<organism evidence="12 13">
    <name type="scientific">Magallana gigas</name>
    <name type="common">Pacific oyster</name>
    <name type="synonym">Crassostrea gigas</name>
    <dbReference type="NCBI Taxonomy" id="29159"/>
    <lineage>
        <taxon>Eukaryota</taxon>
        <taxon>Metazoa</taxon>
        <taxon>Spiralia</taxon>
        <taxon>Lophotrochozoa</taxon>
        <taxon>Mollusca</taxon>
        <taxon>Bivalvia</taxon>
        <taxon>Autobranchia</taxon>
        <taxon>Pteriomorphia</taxon>
        <taxon>Ostreida</taxon>
        <taxon>Ostreoidea</taxon>
        <taxon>Ostreidae</taxon>
        <taxon>Magallana</taxon>
    </lineage>
</organism>
<evidence type="ECO:0000256" key="2">
    <source>
        <dbReference type="ARBA" id="ARBA00022692"/>
    </source>
</evidence>
<feature type="compositionally biased region" description="Polar residues" evidence="9">
    <location>
        <begin position="411"/>
        <end position="439"/>
    </location>
</feature>
<dbReference type="GO" id="GO:0005886">
    <property type="term" value="C:plasma membrane"/>
    <property type="evidence" value="ECO:0007669"/>
    <property type="project" value="TreeGrafter"/>
</dbReference>
<comment type="subcellular location">
    <subcellularLocation>
        <location evidence="1">Membrane</location>
        <topology evidence="1">Multi-pass membrane protein</topology>
    </subcellularLocation>
</comment>
<keyword evidence="3 10" id="KW-1133">Transmembrane helix</keyword>
<protein>
    <recommendedName>
        <fullName evidence="11">G-protein coupled receptors family 1 profile domain-containing protein</fullName>
    </recommendedName>
</protein>
<keyword evidence="6 8" id="KW-0675">Receptor</keyword>
<dbReference type="PRINTS" id="PR00237">
    <property type="entry name" value="GPCRRHODOPSN"/>
</dbReference>
<evidence type="ECO:0000256" key="4">
    <source>
        <dbReference type="ARBA" id="ARBA00023040"/>
    </source>
</evidence>
<feature type="transmembrane region" description="Helical" evidence="10">
    <location>
        <begin position="163"/>
        <end position="182"/>
    </location>
</feature>
<evidence type="ECO:0000256" key="3">
    <source>
        <dbReference type="ARBA" id="ARBA00022989"/>
    </source>
</evidence>
<keyword evidence="4 8" id="KW-0297">G-protein coupled receptor</keyword>
<dbReference type="PANTHER" id="PTHR45695">
    <property type="entry name" value="LEUCOKININ RECEPTOR-RELATED"/>
    <property type="match status" value="1"/>
</dbReference>
<evidence type="ECO:0000256" key="10">
    <source>
        <dbReference type="SAM" id="Phobius"/>
    </source>
</evidence>
<feature type="transmembrane region" description="Helical" evidence="10">
    <location>
        <begin position="343"/>
        <end position="364"/>
    </location>
</feature>
<accession>A0A8W8LEY1</accession>
<dbReference type="SUPFAM" id="SSF81321">
    <property type="entry name" value="Family A G protein-coupled receptor-like"/>
    <property type="match status" value="1"/>
</dbReference>
<dbReference type="Gene3D" id="1.20.1070.10">
    <property type="entry name" value="Rhodopsin 7-helix transmembrane proteins"/>
    <property type="match status" value="1"/>
</dbReference>
<feature type="transmembrane region" description="Helical" evidence="10">
    <location>
        <begin position="121"/>
        <end position="143"/>
    </location>
</feature>
<reference evidence="12" key="1">
    <citation type="submission" date="2022-08" db="UniProtKB">
        <authorList>
            <consortium name="EnsemblMetazoa"/>
        </authorList>
    </citation>
    <scope>IDENTIFICATION</scope>
    <source>
        <strain evidence="12">05x7-T-G4-1.051#20</strain>
    </source>
</reference>
<evidence type="ECO:0000259" key="11">
    <source>
        <dbReference type="PROSITE" id="PS50262"/>
    </source>
</evidence>
<dbReference type="PROSITE" id="PS50262">
    <property type="entry name" value="G_PROTEIN_RECEP_F1_2"/>
    <property type="match status" value="1"/>
</dbReference>
<dbReference type="AlphaFoldDB" id="A0A8W8LEY1"/>
<keyword evidence="13" id="KW-1185">Reference proteome</keyword>
<evidence type="ECO:0000313" key="12">
    <source>
        <dbReference type="EnsemblMetazoa" id="G2768.1:cds"/>
    </source>
</evidence>
<sequence>MEDYDYFSNDTENFFDYINGESSFYLEDLDSLKEPWTVNDGHFLPTILVYGLTFVIGLTGNILVVYAVVCSRKIRSITASFMISLAVADILFLIVCVPYNTIEFVKLEWQLGPSMCKISNFTEMLSAFSSILNLSAISVERFIVIVLPMKSRSWCTSGNTHKILATVWIASIVLSSPAFYVMKMGYRKFHNNHTSVTLKFCNDESVPKEIRTLFSFYKLILMFTVPTAIMIICYTGVIYALWISSAQLSKLTSVPREQGSCRMSRQLVRYSSVYSNGTSTAPCCKHHSGSSRHNHSLNARKQIIKMLIAVVVVFLLCWGPKVIFDVIRKMTPESLFFEEAFTIQVVIECLPYIQSCLNPFVYCFMSKKFRESVRASCRKTNPACHVRACFCHLGVPANDRSQQYELESKVSQGTGQSRVTINRPSTSRSASSTEDQFTSDIKKNQVF</sequence>
<evidence type="ECO:0000256" key="5">
    <source>
        <dbReference type="ARBA" id="ARBA00023136"/>
    </source>
</evidence>
<name>A0A8W8LEY1_MAGGI</name>